<evidence type="ECO:0000313" key="6">
    <source>
        <dbReference type="Proteomes" id="UP000614601"/>
    </source>
</evidence>
<evidence type="ECO:0000313" key="5">
    <source>
        <dbReference type="EMBL" id="CAD5209210.1"/>
    </source>
</evidence>
<dbReference type="AlphaFoldDB" id="A0A811K0P4"/>
<keyword evidence="6" id="KW-1185">Reference proteome</keyword>
<organism evidence="5 6">
    <name type="scientific">Bursaphelenchus okinawaensis</name>
    <dbReference type="NCBI Taxonomy" id="465554"/>
    <lineage>
        <taxon>Eukaryota</taxon>
        <taxon>Metazoa</taxon>
        <taxon>Ecdysozoa</taxon>
        <taxon>Nematoda</taxon>
        <taxon>Chromadorea</taxon>
        <taxon>Rhabditida</taxon>
        <taxon>Tylenchina</taxon>
        <taxon>Tylenchomorpha</taxon>
        <taxon>Aphelenchoidea</taxon>
        <taxon>Aphelenchoididae</taxon>
        <taxon>Bursaphelenchus</taxon>
    </lineage>
</organism>
<dbReference type="Pfam" id="PF01060">
    <property type="entry name" value="TTR-52"/>
    <property type="match status" value="1"/>
</dbReference>
<dbReference type="Gene3D" id="2.60.40.3330">
    <property type="match status" value="1"/>
</dbReference>
<comment type="subcellular location">
    <subcellularLocation>
        <location evidence="1">Secreted</location>
    </subcellularLocation>
</comment>
<evidence type="ECO:0000256" key="4">
    <source>
        <dbReference type="ARBA" id="ARBA00022729"/>
    </source>
</evidence>
<dbReference type="EMBL" id="CAJFCW020000002">
    <property type="protein sequence ID" value="CAG9088744.1"/>
    <property type="molecule type" value="Genomic_DNA"/>
</dbReference>
<protein>
    <submittedName>
        <fullName evidence="5">Uncharacterized protein</fullName>
    </submittedName>
</protein>
<dbReference type="OrthoDB" id="5772578at2759"/>
<keyword evidence="3" id="KW-0964">Secreted</keyword>
<accession>A0A811K0P4</accession>
<evidence type="ECO:0000256" key="1">
    <source>
        <dbReference type="ARBA" id="ARBA00004613"/>
    </source>
</evidence>
<gene>
    <name evidence="5" type="ORF">BOKJ2_LOCUS2566</name>
</gene>
<comment type="similarity">
    <text evidence="2">Belongs to the nematode transthyretin-like family.</text>
</comment>
<dbReference type="GO" id="GO:0009986">
    <property type="term" value="C:cell surface"/>
    <property type="evidence" value="ECO:0007669"/>
    <property type="project" value="InterPro"/>
</dbReference>
<name>A0A811K0P4_9BILA</name>
<dbReference type="Proteomes" id="UP000783686">
    <property type="component" value="Unassembled WGS sequence"/>
</dbReference>
<dbReference type="EMBL" id="CAJFDH010000002">
    <property type="protein sequence ID" value="CAD5209210.1"/>
    <property type="molecule type" value="Genomic_DNA"/>
</dbReference>
<evidence type="ECO:0000256" key="2">
    <source>
        <dbReference type="ARBA" id="ARBA00010112"/>
    </source>
</evidence>
<dbReference type="Proteomes" id="UP000614601">
    <property type="component" value="Unassembled WGS sequence"/>
</dbReference>
<reference evidence="5" key="1">
    <citation type="submission" date="2020-09" db="EMBL/GenBank/DDBJ databases">
        <authorList>
            <person name="Kikuchi T."/>
        </authorList>
    </citation>
    <scope>NUCLEOTIDE SEQUENCE</scope>
    <source>
        <strain evidence="5">SH1</strain>
    </source>
</reference>
<evidence type="ECO:0000256" key="3">
    <source>
        <dbReference type="ARBA" id="ARBA00022525"/>
    </source>
</evidence>
<dbReference type="PANTHER" id="PTHR21700">
    <property type="entry name" value="TRANSTHYRETIN-LIKE FAMILY PROTEIN-RELATED"/>
    <property type="match status" value="1"/>
</dbReference>
<dbReference type="InterPro" id="IPR038479">
    <property type="entry name" value="Transthyretin-like_sf"/>
</dbReference>
<dbReference type="InterPro" id="IPR001534">
    <property type="entry name" value="Transthyretin-like"/>
</dbReference>
<sequence length="96" mass="10949">MYDEDFGELDDLMDTKYSNVNGTFKVSGSETEFTPIDVKINIYHNCNDEDKECLRKFTVKIPDNFITVGKIPKKTFDIGIINLNGKFAGETRDCLN</sequence>
<keyword evidence="4" id="KW-0732">Signal</keyword>
<proteinExistence type="inferred from homology"/>
<dbReference type="GO" id="GO:0005576">
    <property type="term" value="C:extracellular region"/>
    <property type="evidence" value="ECO:0007669"/>
    <property type="project" value="UniProtKB-SubCell"/>
</dbReference>
<comment type="caution">
    <text evidence="5">The sequence shown here is derived from an EMBL/GenBank/DDBJ whole genome shotgun (WGS) entry which is preliminary data.</text>
</comment>